<sequence length="151" mass="17609">MEEVKRTGTGFNGGQQNSRRQQNFQSFKMYTSPPPVTPSESQDCWHLHPEKQIAFHRNAIERVAARSQPRASLTRSNLFSFDILHLVFRFWRRWWCHQDPRLWTGYLANCTWASSSYPGLLCAGHLKLPGFPNPLSSTWLFRGSNRRWGSI</sequence>
<evidence type="ECO:0000313" key="2">
    <source>
        <dbReference type="Proteomes" id="UP000037035"/>
    </source>
</evidence>
<dbReference type="EMBL" id="LAVV01013416">
    <property type="protein sequence ID" value="KNZ45662.1"/>
    <property type="molecule type" value="Genomic_DNA"/>
</dbReference>
<protein>
    <submittedName>
        <fullName evidence="1">Uncharacterized protein</fullName>
    </submittedName>
</protein>
<dbReference type="AlphaFoldDB" id="A0A0L6UBM7"/>
<reference evidence="1 2" key="1">
    <citation type="submission" date="2015-08" db="EMBL/GenBank/DDBJ databases">
        <title>Next Generation Sequencing and Analysis of the Genome of Puccinia sorghi L Schw, the Causal Agent of Maize Common Rust.</title>
        <authorList>
            <person name="Rochi L."/>
            <person name="Burguener G."/>
            <person name="Darino M."/>
            <person name="Turjanski A."/>
            <person name="Kreff E."/>
            <person name="Dieguez M.J."/>
            <person name="Sacco F."/>
        </authorList>
    </citation>
    <scope>NUCLEOTIDE SEQUENCE [LARGE SCALE GENOMIC DNA]</scope>
    <source>
        <strain evidence="1 2">RO10H11247</strain>
    </source>
</reference>
<comment type="caution">
    <text evidence="1">The sequence shown here is derived from an EMBL/GenBank/DDBJ whole genome shotgun (WGS) entry which is preliminary data.</text>
</comment>
<organism evidence="1 2">
    <name type="scientific">Puccinia sorghi</name>
    <dbReference type="NCBI Taxonomy" id="27349"/>
    <lineage>
        <taxon>Eukaryota</taxon>
        <taxon>Fungi</taxon>
        <taxon>Dikarya</taxon>
        <taxon>Basidiomycota</taxon>
        <taxon>Pucciniomycotina</taxon>
        <taxon>Pucciniomycetes</taxon>
        <taxon>Pucciniales</taxon>
        <taxon>Pucciniaceae</taxon>
        <taxon>Puccinia</taxon>
    </lineage>
</organism>
<accession>A0A0L6UBM7</accession>
<dbReference type="VEuPathDB" id="FungiDB:VP01_792g1"/>
<evidence type="ECO:0000313" key="1">
    <source>
        <dbReference type="EMBL" id="KNZ45662.1"/>
    </source>
</evidence>
<proteinExistence type="predicted"/>
<dbReference type="Proteomes" id="UP000037035">
    <property type="component" value="Unassembled WGS sequence"/>
</dbReference>
<keyword evidence="2" id="KW-1185">Reference proteome</keyword>
<gene>
    <name evidence="1" type="ORF">VP01_792g1</name>
</gene>
<name>A0A0L6UBM7_9BASI</name>